<dbReference type="EMBL" id="CP069106">
    <property type="protein sequence ID" value="QSS56054.1"/>
    <property type="molecule type" value="Genomic_DNA"/>
</dbReference>
<protein>
    <submittedName>
        <fullName evidence="2">Uncharacterized protein</fullName>
    </submittedName>
</protein>
<dbReference type="VEuPathDB" id="FungiDB:I7I53_04148"/>
<sequence>MAGLFDSRTILSGVRFLFVCLFIFIVTLFQMLPSLSFLCGGDNLSDGPWFGDYIPLNAYAA</sequence>
<proteinExistence type="predicted"/>
<dbReference type="Proteomes" id="UP000663419">
    <property type="component" value="Chromosome 5"/>
</dbReference>
<evidence type="ECO:0000313" key="2">
    <source>
        <dbReference type="EMBL" id="QSS56054.1"/>
    </source>
</evidence>
<feature type="transmembrane region" description="Helical" evidence="1">
    <location>
        <begin position="12"/>
        <end position="32"/>
    </location>
</feature>
<evidence type="ECO:0000256" key="1">
    <source>
        <dbReference type="SAM" id="Phobius"/>
    </source>
</evidence>
<dbReference type="AlphaFoldDB" id="A0A8A1LUF7"/>
<name>A0A8A1LUF7_AJEC8</name>
<reference evidence="2" key="1">
    <citation type="submission" date="2021-01" db="EMBL/GenBank/DDBJ databases">
        <title>Chromosome-level genome assembly of a human fungal pathogen reveals clustering of transcriptionally co-regulated genes.</title>
        <authorList>
            <person name="Voorhies M."/>
            <person name="Cohen S."/>
            <person name="Shea T.P."/>
            <person name="Petrus S."/>
            <person name="Munoz J.F."/>
            <person name="Poplawski S."/>
            <person name="Goldman W.E."/>
            <person name="Michael T."/>
            <person name="Cuomo C.A."/>
            <person name="Sil A."/>
            <person name="Beyhan S."/>
        </authorList>
    </citation>
    <scope>NUCLEOTIDE SEQUENCE</scope>
    <source>
        <strain evidence="2">H88</strain>
    </source>
</reference>
<organism evidence="2 3">
    <name type="scientific">Ajellomyces capsulatus (strain H88)</name>
    <name type="common">Darling's disease fungus</name>
    <name type="synonym">Histoplasma capsulatum</name>
    <dbReference type="NCBI Taxonomy" id="544711"/>
    <lineage>
        <taxon>Eukaryota</taxon>
        <taxon>Fungi</taxon>
        <taxon>Dikarya</taxon>
        <taxon>Ascomycota</taxon>
        <taxon>Pezizomycotina</taxon>
        <taxon>Eurotiomycetes</taxon>
        <taxon>Eurotiomycetidae</taxon>
        <taxon>Onygenales</taxon>
        <taxon>Ajellomycetaceae</taxon>
        <taxon>Histoplasma</taxon>
    </lineage>
</organism>
<accession>A0A8A1LUF7</accession>
<keyword evidence="1" id="KW-1133">Transmembrane helix</keyword>
<keyword evidence="1" id="KW-0812">Transmembrane</keyword>
<evidence type="ECO:0000313" key="3">
    <source>
        <dbReference type="Proteomes" id="UP000663419"/>
    </source>
</evidence>
<gene>
    <name evidence="2" type="ORF">I7I53_04148</name>
</gene>
<keyword evidence="1" id="KW-0472">Membrane</keyword>